<comment type="subcellular location">
    <subcellularLocation>
        <location evidence="1">Membrane</location>
        <topology evidence="1">Multi-pass membrane protein</topology>
    </subcellularLocation>
</comment>
<dbReference type="InterPro" id="IPR052599">
    <property type="entry name" value="SLC43A_AATransporter"/>
</dbReference>
<dbReference type="PANTHER" id="PTHR20772">
    <property type="entry name" value="PROTEIN FMP42"/>
    <property type="match status" value="1"/>
</dbReference>
<feature type="transmembrane region" description="Helical" evidence="7">
    <location>
        <begin position="312"/>
        <end position="331"/>
    </location>
</feature>
<keyword evidence="4 7" id="KW-0812">Transmembrane</keyword>
<evidence type="ECO:0000256" key="2">
    <source>
        <dbReference type="ARBA" id="ARBA00006595"/>
    </source>
</evidence>
<evidence type="ECO:0000256" key="5">
    <source>
        <dbReference type="ARBA" id="ARBA00022989"/>
    </source>
</evidence>
<evidence type="ECO:0000256" key="1">
    <source>
        <dbReference type="ARBA" id="ARBA00004141"/>
    </source>
</evidence>
<proteinExistence type="inferred from homology"/>
<feature type="transmembrane region" description="Helical" evidence="7">
    <location>
        <begin position="141"/>
        <end position="162"/>
    </location>
</feature>
<feature type="transmembrane region" description="Helical" evidence="7">
    <location>
        <begin position="351"/>
        <end position="375"/>
    </location>
</feature>
<name>A0A8J5XKR3_DIALT</name>
<evidence type="ECO:0000256" key="4">
    <source>
        <dbReference type="ARBA" id="ARBA00022692"/>
    </source>
</evidence>
<keyword evidence="5 7" id="KW-1133">Transmembrane helix</keyword>
<reference evidence="8" key="1">
    <citation type="submission" date="2021-05" db="EMBL/GenBank/DDBJ databases">
        <title>The genome of the haptophyte Pavlova lutheri (Diacronema luteri, Pavlovales) - a model for lipid biosynthesis in eukaryotic algae.</title>
        <authorList>
            <person name="Hulatt C.J."/>
            <person name="Posewitz M.C."/>
        </authorList>
    </citation>
    <scope>NUCLEOTIDE SEQUENCE</scope>
    <source>
        <strain evidence="8">NIVA-4/92</strain>
    </source>
</reference>
<dbReference type="EMBL" id="JAGTXO010000002">
    <property type="protein sequence ID" value="KAG8469878.1"/>
    <property type="molecule type" value="Genomic_DNA"/>
</dbReference>
<keyword evidence="3" id="KW-0813">Transport</keyword>
<dbReference type="SUPFAM" id="SSF103473">
    <property type="entry name" value="MFS general substrate transporter"/>
    <property type="match status" value="1"/>
</dbReference>
<dbReference type="Proteomes" id="UP000751190">
    <property type="component" value="Unassembled WGS sequence"/>
</dbReference>
<dbReference type="PANTHER" id="PTHR20772:SF2">
    <property type="entry name" value="PROTEIN FMP42"/>
    <property type="match status" value="1"/>
</dbReference>
<keyword evidence="9" id="KW-1185">Reference proteome</keyword>
<dbReference type="AlphaFoldDB" id="A0A8J5XKR3"/>
<feature type="transmembrane region" description="Helical" evidence="7">
    <location>
        <begin position="48"/>
        <end position="68"/>
    </location>
</feature>
<dbReference type="InterPro" id="IPR036259">
    <property type="entry name" value="MFS_trans_sf"/>
</dbReference>
<dbReference type="OrthoDB" id="10522699at2759"/>
<feature type="transmembrane region" description="Helical" evidence="7">
    <location>
        <begin position="114"/>
        <end position="134"/>
    </location>
</feature>
<evidence type="ECO:0000313" key="9">
    <source>
        <dbReference type="Proteomes" id="UP000751190"/>
    </source>
</evidence>
<feature type="transmembrane region" description="Helical" evidence="7">
    <location>
        <begin position="215"/>
        <end position="235"/>
    </location>
</feature>
<evidence type="ECO:0000256" key="3">
    <source>
        <dbReference type="ARBA" id="ARBA00022448"/>
    </source>
</evidence>
<evidence type="ECO:0000256" key="6">
    <source>
        <dbReference type="ARBA" id="ARBA00023136"/>
    </source>
</evidence>
<sequence length="467" mass="47449">MRGLGVALLVCCAEGLTGPARARGAAQKPPLRACAAPPPEPRPSGARLVVGASLALGLVNGGAIFGWPGLRGLLESRGVALSAGEWARMYTVGTVAFSGSAPIAGNVLDRFGPRAASALAGALCALAFVGLALCTRARGLTLAYAALSVGGFCGYLASISLGNSEPSRFHAPPLAPAERARMVTRLSCLVDVSAITFVALHAAQRRLGGAVQPRTILIALALATAALHTAIWRGWTRVYVAAPGACARGGSAPTGAAKQAAPRLSTQLRSSSFAIILLFATVHSLSSGHALAHLPARVGETRAAGRGGRAALAELASLLMTAGCLPAIPLVSACLDKGLGRAMTSVNVLGLAYVALSLAPGAPARLCSAVVFAAYRGLLYSTINLFHAWVFGPAVMGRTIGAMSLLSSFPLFALQLPIFGGGPHFARAQRALACAFVVLSAATELYVRREHRRDRMGAAGGAASAAA</sequence>
<dbReference type="GO" id="GO:0016020">
    <property type="term" value="C:membrane"/>
    <property type="evidence" value="ECO:0007669"/>
    <property type="project" value="UniProtKB-SubCell"/>
</dbReference>
<gene>
    <name evidence="8" type="ORF">KFE25_006333</name>
</gene>
<comment type="similarity">
    <text evidence="2">Belongs to the SLC43A transporter (TC 2.A.1.44) family.</text>
</comment>
<evidence type="ECO:0000313" key="8">
    <source>
        <dbReference type="EMBL" id="KAG8469878.1"/>
    </source>
</evidence>
<protein>
    <submittedName>
        <fullName evidence="8">Uncharacterized protein</fullName>
    </submittedName>
</protein>
<accession>A0A8J5XKR3</accession>
<feature type="transmembrane region" description="Helical" evidence="7">
    <location>
        <begin position="428"/>
        <end position="447"/>
    </location>
</feature>
<organism evidence="8 9">
    <name type="scientific">Diacronema lutheri</name>
    <name type="common">Unicellular marine alga</name>
    <name type="synonym">Monochrysis lutheri</name>
    <dbReference type="NCBI Taxonomy" id="2081491"/>
    <lineage>
        <taxon>Eukaryota</taxon>
        <taxon>Haptista</taxon>
        <taxon>Haptophyta</taxon>
        <taxon>Pavlovophyceae</taxon>
        <taxon>Pavlovales</taxon>
        <taxon>Pavlovaceae</taxon>
        <taxon>Diacronema</taxon>
    </lineage>
</organism>
<keyword evidence="6 7" id="KW-0472">Membrane</keyword>
<evidence type="ECO:0000256" key="7">
    <source>
        <dbReference type="SAM" id="Phobius"/>
    </source>
</evidence>
<comment type="caution">
    <text evidence="8">The sequence shown here is derived from an EMBL/GenBank/DDBJ whole genome shotgun (WGS) entry which is preliminary data.</text>
</comment>
<dbReference type="OMA" id="YHDRCES"/>